<dbReference type="Proteomes" id="UP000011223">
    <property type="component" value="Unassembled WGS sequence"/>
</dbReference>
<proteinExistence type="predicted"/>
<keyword evidence="2" id="KW-1185">Reference proteome</keyword>
<evidence type="ECO:0000313" key="2">
    <source>
        <dbReference type="Proteomes" id="UP000011223"/>
    </source>
</evidence>
<evidence type="ECO:0000313" key="1">
    <source>
        <dbReference type="EMBL" id="EOD78987.1"/>
    </source>
</evidence>
<protein>
    <submittedName>
        <fullName evidence="1">Uncharacterized protein</fullName>
    </submittedName>
</protein>
<dbReference type="AlphaFoldDB" id="R1ING9"/>
<sequence>MIAMFLSLSICKVDMGSLSLKKDVPPKAPALPKALTATD</sequence>
<accession>R1ING9</accession>
<gene>
    <name evidence="1" type="ORF">D515_02216</name>
</gene>
<name>R1ING9_9GAMM</name>
<organism evidence="1 2">
    <name type="scientific">Grimontia indica</name>
    <dbReference type="NCBI Taxonomy" id="1056512"/>
    <lineage>
        <taxon>Bacteria</taxon>
        <taxon>Pseudomonadati</taxon>
        <taxon>Pseudomonadota</taxon>
        <taxon>Gammaproteobacteria</taxon>
        <taxon>Vibrionales</taxon>
        <taxon>Vibrionaceae</taxon>
        <taxon>Grimontia</taxon>
    </lineage>
</organism>
<reference evidence="1 2" key="1">
    <citation type="journal article" date="2014" name="PLoS ONE">
        <title>Grimontia indica AK16(T), sp. nov., Isolated from a Seawater Sample Reports the Presence of Pathogenic Genes Similar to Vibrio Genus.</title>
        <authorList>
            <person name="Singh A."/>
            <person name="Vaidya B."/>
            <person name="Khatri I."/>
            <person name="Srinivas T.N."/>
            <person name="Subramanian S."/>
            <person name="Korpole S."/>
            <person name="Pinnaka A.K."/>
        </authorList>
    </citation>
    <scope>NUCLEOTIDE SEQUENCE [LARGE SCALE GENOMIC DNA]</scope>
    <source>
        <strain evidence="1 2">AK16</strain>
    </source>
</reference>
<dbReference type="EMBL" id="ANFM02000026">
    <property type="protein sequence ID" value="EOD78987.1"/>
    <property type="molecule type" value="Genomic_DNA"/>
</dbReference>
<comment type="caution">
    <text evidence="1">The sequence shown here is derived from an EMBL/GenBank/DDBJ whole genome shotgun (WGS) entry which is preliminary data.</text>
</comment>